<dbReference type="PANTHER" id="PTHR35797:SF1">
    <property type="entry name" value="PROTEASE"/>
    <property type="match status" value="1"/>
</dbReference>
<feature type="transmembrane region" description="Helical" evidence="1">
    <location>
        <begin position="102"/>
        <end position="121"/>
    </location>
</feature>
<dbReference type="RefSeq" id="WP_190993312.1">
    <property type="nucleotide sequence ID" value="NZ_JACOIK010000003.1"/>
</dbReference>
<dbReference type="EMBL" id="JACOIK010000003">
    <property type="protein sequence ID" value="MBD1432299.1"/>
    <property type="molecule type" value="Genomic_DNA"/>
</dbReference>
<keyword evidence="4" id="KW-1185">Reference proteome</keyword>
<feature type="transmembrane region" description="Helical" evidence="1">
    <location>
        <begin position="167"/>
        <end position="183"/>
    </location>
</feature>
<organism evidence="3 4">
    <name type="scientific">Sphingobacterium micropteri</name>
    <dbReference type="NCBI Taxonomy" id="2763501"/>
    <lineage>
        <taxon>Bacteria</taxon>
        <taxon>Pseudomonadati</taxon>
        <taxon>Bacteroidota</taxon>
        <taxon>Sphingobacteriia</taxon>
        <taxon>Sphingobacteriales</taxon>
        <taxon>Sphingobacteriaceae</taxon>
        <taxon>Sphingobacterium</taxon>
    </lineage>
</organism>
<evidence type="ECO:0000313" key="3">
    <source>
        <dbReference type="EMBL" id="MBD1432299.1"/>
    </source>
</evidence>
<keyword evidence="1" id="KW-0812">Transmembrane</keyword>
<evidence type="ECO:0000259" key="2">
    <source>
        <dbReference type="Pfam" id="PF02517"/>
    </source>
</evidence>
<protein>
    <submittedName>
        <fullName evidence="3">CPBP family intramembrane metalloprotease</fullName>
    </submittedName>
</protein>
<dbReference type="InterPro" id="IPR003675">
    <property type="entry name" value="Rce1/LyrA-like_dom"/>
</dbReference>
<proteinExistence type="predicted"/>
<sequence>MKNQRVLIIVVYATIAMLLSFPFRLFSPDWLDLFRLPYGSFYGMSMLVGVGPIVAAFICSFLFRNKKIMLGLWGNSVTKSLLFLAVPIAAVVYLGVSNKEGIDTHLFALKVSGMWLLYIIGEEFGWRGYLQQLISWNDYAKSVVIGIIWYLWHLSFLYGPYSLQKEFVFILVLLVGSFLALKVTKRTKSLVSAIALHFSFSVLTNIPLPANSYIPIIAMCFCWLLLYLFWNKRGWTFSRHIGVTKEK</sequence>
<keyword evidence="1" id="KW-0472">Membrane</keyword>
<dbReference type="Proteomes" id="UP000602759">
    <property type="component" value="Unassembled WGS sequence"/>
</dbReference>
<keyword evidence="3" id="KW-0645">Protease</keyword>
<gene>
    <name evidence="3" type="ORF">H8B06_05635</name>
</gene>
<keyword evidence="1" id="KW-1133">Transmembrane helix</keyword>
<feature type="transmembrane region" description="Helical" evidence="1">
    <location>
        <begin position="212"/>
        <end position="230"/>
    </location>
</feature>
<name>A0ABR7YLU6_9SPHI</name>
<evidence type="ECO:0000256" key="1">
    <source>
        <dbReference type="SAM" id="Phobius"/>
    </source>
</evidence>
<feature type="transmembrane region" description="Helical" evidence="1">
    <location>
        <begin position="41"/>
        <end position="64"/>
    </location>
</feature>
<keyword evidence="3" id="KW-0378">Hydrolase</keyword>
<dbReference type="Pfam" id="PF02517">
    <property type="entry name" value="Rce1-like"/>
    <property type="match status" value="1"/>
</dbReference>
<evidence type="ECO:0000313" key="4">
    <source>
        <dbReference type="Proteomes" id="UP000602759"/>
    </source>
</evidence>
<keyword evidence="3" id="KW-0482">Metalloprotease</keyword>
<feature type="transmembrane region" description="Helical" evidence="1">
    <location>
        <begin position="190"/>
        <end position="206"/>
    </location>
</feature>
<feature type="domain" description="CAAX prenyl protease 2/Lysostaphin resistance protein A-like" evidence="2">
    <location>
        <begin position="109"/>
        <end position="202"/>
    </location>
</feature>
<reference evidence="3 4" key="1">
    <citation type="submission" date="2020-08" db="EMBL/GenBank/DDBJ databases">
        <title>Sphingobacterium sp. DN00404 isolated from aquaculture water.</title>
        <authorList>
            <person name="Zhang M."/>
        </authorList>
    </citation>
    <scope>NUCLEOTIDE SEQUENCE [LARGE SCALE GENOMIC DNA]</scope>
    <source>
        <strain evidence="3 4">DN00404</strain>
    </source>
</reference>
<accession>A0ABR7YLU6</accession>
<feature type="transmembrane region" description="Helical" evidence="1">
    <location>
        <begin position="7"/>
        <end position="26"/>
    </location>
</feature>
<dbReference type="InterPro" id="IPR042150">
    <property type="entry name" value="MmRce1-like"/>
</dbReference>
<feature type="transmembrane region" description="Helical" evidence="1">
    <location>
        <begin position="76"/>
        <end position="96"/>
    </location>
</feature>
<dbReference type="PANTHER" id="PTHR35797">
    <property type="entry name" value="PROTEASE-RELATED"/>
    <property type="match status" value="1"/>
</dbReference>
<comment type="caution">
    <text evidence="3">The sequence shown here is derived from an EMBL/GenBank/DDBJ whole genome shotgun (WGS) entry which is preliminary data.</text>
</comment>
<dbReference type="GO" id="GO:0008237">
    <property type="term" value="F:metallopeptidase activity"/>
    <property type="evidence" value="ECO:0007669"/>
    <property type="project" value="UniProtKB-KW"/>
</dbReference>